<evidence type="ECO:0000313" key="4">
    <source>
        <dbReference type="Proteomes" id="UP001497482"/>
    </source>
</evidence>
<keyword evidence="4" id="KW-1185">Reference proteome</keyword>
<accession>A0AAV2LS24</accession>
<proteinExistence type="predicted"/>
<organism evidence="3 4">
    <name type="scientific">Knipowitschia caucasica</name>
    <name type="common">Caucasian dwarf goby</name>
    <name type="synonym">Pomatoschistus caucasicus</name>
    <dbReference type="NCBI Taxonomy" id="637954"/>
    <lineage>
        <taxon>Eukaryota</taxon>
        <taxon>Metazoa</taxon>
        <taxon>Chordata</taxon>
        <taxon>Craniata</taxon>
        <taxon>Vertebrata</taxon>
        <taxon>Euteleostomi</taxon>
        <taxon>Actinopterygii</taxon>
        <taxon>Neopterygii</taxon>
        <taxon>Teleostei</taxon>
        <taxon>Neoteleostei</taxon>
        <taxon>Acanthomorphata</taxon>
        <taxon>Gobiaria</taxon>
        <taxon>Gobiiformes</taxon>
        <taxon>Gobioidei</taxon>
        <taxon>Gobiidae</taxon>
        <taxon>Gobiinae</taxon>
        <taxon>Knipowitschia</taxon>
    </lineage>
</organism>
<keyword evidence="1" id="KW-0175">Coiled coil</keyword>
<evidence type="ECO:0000256" key="1">
    <source>
        <dbReference type="SAM" id="Coils"/>
    </source>
</evidence>
<feature type="region of interest" description="Disordered" evidence="2">
    <location>
        <begin position="294"/>
        <end position="345"/>
    </location>
</feature>
<dbReference type="EMBL" id="OZ035826">
    <property type="protein sequence ID" value="CAL1604431.1"/>
    <property type="molecule type" value="Genomic_DNA"/>
</dbReference>
<evidence type="ECO:0000313" key="3">
    <source>
        <dbReference type="EMBL" id="CAL1604431.1"/>
    </source>
</evidence>
<protein>
    <submittedName>
        <fullName evidence="3">Uncharacterized protein</fullName>
    </submittedName>
</protein>
<feature type="compositionally biased region" description="Basic and acidic residues" evidence="2">
    <location>
        <begin position="294"/>
        <end position="331"/>
    </location>
</feature>
<gene>
    <name evidence="3" type="ORF">KC01_LOCUS31941</name>
</gene>
<dbReference type="AlphaFoldDB" id="A0AAV2LS24"/>
<name>A0AAV2LS24_KNICA</name>
<dbReference type="Proteomes" id="UP001497482">
    <property type="component" value="Chromosome 4"/>
</dbReference>
<sequence>MDVHEDISRLLQVEKTLEEQLKVNAEQKQRLKELEQTIHERDAKVNELQEVLEQRDAPIDFGKDLLQKMDKAAQDLAREVRNEVNAYVGNLLKDKMDLQNRCEDLEENQVYLQDQLDQADQQHLQDEIRNVKLEAEMTKMKQELKQQELGLIHSVLERNSLQRKVDELKGFLEQRDALIDFGKDLLKKKDKEFKGLVQEARKKVNEYVGGLFEKNIYMKMQVEDIENATIFLQEQLDEAEQQHLEAEETNMKLESELAKSKKDLEQQLDELENYRIEEALKNVKIVDELEETKRKLKESEAENEALKTRLQESDGDAETKDQNKEEQDTKKMKQKKKRRWWKCWE</sequence>
<reference evidence="3 4" key="1">
    <citation type="submission" date="2024-04" db="EMBL/GenBank/DDBJ databases">
        <authorList>
            <person name="Waldvogel A.-M."/>
            <person name="Schoenle A."/>
        </authorList>
    </citation>
    <scope>NUCLEOTIDE SEQUENCE [LARGE SCALE GENOMIC DNA]</scope>
</reference>
<evidence type="ECO:0000256" key="2">
    <source>
        <dbReference type="SAM" id="MobiDB-lite"/>
    </source>
</evidence>
<feature type="compositionally biased region" description="Basic residues" evidence="2">
    <location>
        <begin position="332"/>
        <end position="345"/>
    </location>
</feature>
<feature type="coiled-coil region" evidence="1">
    <location>
        <begin position="10"/>
        <end position="150"/>
    </location>
</feature>